<keyword evidence="2" id="KW-1185">Reference proteome</keyword>
<reference evidence="2" key="1">
    <citation type="journal article" date="2023" name="Front. Plant Sci.">
        <title>Chromosomal-level genome assembly of Melastoma candidum provides insights into trichome evolution.</title>
        <authorList>
            <person name="Zhong Y."/>
            <person name="Wu W."/>
            <person name="Sun C."/>
            <person name="Zou P."/>
            <person name="Liu Y."/>
            <person name="Dai S."/>
            <person name="Zhou R."/>
        </authorList>
    </citation>
    <scope>NUCLEOTIDE SEQUENCE [LARGE SCALE GENOMIC DNA]</scope>
</reference>
<protein>
    <submittedName>
        <fullName evidence="1">Uncharacterized protein</fullName>
    </submittedName>
</protein>
<dbReference type="Proteomes" id="UP001057402">
    <property type="component" value="Chromosome 4"/>
</dbReference>
<gene>
    <name evidence="1" type="ORF">MLD38_010288</name>
</gene>
<dbReference type="EMBL" id="CM042883">
    <property type="protein sequence ID" value="KAI4372000.1"/>
    <property type="molecule type" value="Genomic_DNA"/>
</dbReference>
<proteinExistence type="predicted"/>
<organism evidence="1 2">
    <name type="scientific">Melastoma candidum</name>
    <dbReference type="NCBI Taxonomy" id="119954"/>
    <lineage>
        <taxon>Eukaryota</taxon>
        <taxon>Viridiplantae</taxon>
        <taxon>Streptophyta</taxon>
        <taxon>Embryophyta</taxon>
        <taxon>Tracheophyta</taxon>
        <taxon>Spermatophyta</taxon>
        <taxon>Magnoliopsida</taxon>
        <taxon>eudicotyledons</taxon>
        <taxon>Gunneridae</taxon>
        <taxon>Pentapetalae</taxon>
        <taxon>rosids</taxon>
        <taxon>malvids</taxon>
        <taxon>Myrtales</taxon>
        <taxon>Melastomataceae</taxon>
        <taxon>Melastomatoideae</taxon>
        <taxon>Melastomateae</taxon>
        <taxon>Melastoma</taxon>
    </lineage>
</organism>
<comment type="caution">
    <text evidence="1">The sequence shown here is derived from an EMBL/GenBank/DDBJ whole genome shotgun (WGS) entry which is preliminary data.</text>
</comment>
<name>A0ACB9QZC3_9MYRT</name>
<evidence type="ECO:0000313" key="2">
    <source>
        <dbReference type="Proteomes" id="UP001057402"/>
    </source>
</evidence>
<evidence type="ECO:0000313" key="1">
    <source>
        <dbReference type="EMBL" id="KAI4372000.1"/>
    </source>
</evidence>
<sequence length="426" mass="46963">MELRFFAQLKRLLGARKQGVEVYSRTCEVETSPPEHMEDVERSQDQDNDRGDGDATASTNSLQRAVKSLHFGDEAGKISAAKEIGKMARGDPKAKRLFGVLGVVHALVNMMVSDDERGFRRRSAAIGALLELCSGESHKNQELMLEEGILMRLPKDVQMFDQETRRAVAELLLELSATKNVQLGPKETSNCTRVVISTLESDSEHGTKVSVLGALYHFSCSLENAARLTSNEMIELLLRLSSSKDFSEKALATLGNIIVTVQGKKALESCPMAPENLIEILTWEDRPKCQELSAYVLMILAHQSVEQRQKMAKSGIVQVLLELALLGRSTLAQKRAMKLLQWFKDERGARIGPHSGPQTGARSLLGSSSTNSGNAHEGRLMMKKLVKESLHRNMEAITRRANNSDASDESTIKTLVVSTSSKSLPY</sequence>
<accession>A0ACB9QZC3</accession>